<evidence type="ECO:0000259" key="1">
    <source>
        <dbReference type="Pfam" id="PF06985"/>
    </source>
</evidence>
<accession>A0A9P5YLL5</accession>
<proteinExistence type="predicted"/>
<evidence type="ECO:0000313" key="2">
    <source>
        <dbReference type="EMBL" id="KAF9470865.1"/>
    </source>
</evidence>
<evidence type="ECO:0000313" key="3">
    <source>
        <dbReference type="Proteomes" id="UP000807469"/>
    </source>
</evidence>
<dbReference type="PANTHER" id="PTHR10622:SF10">
    <property type="entry name" value="HET DOMAIN-CONTAINING PROTEIN"/>
    <property type="match status" value="1"/>
</dbReference>
<dbReference type="PANTHER" id="PTHR10622">
    <property type="entry name" value="HET DOMAIN-CONTAINING PROTEIN"/>
    <property type="match status" value="1"/>
</dbReference>
<dbReference type="OrthoDB" id="5122891at2759"/>
<dbReference type="Pfam" id="PF06985">
    <property type="entry name" value="HET"/>
    <property type="match status" value="1"/>
</dbReference>
<organism evidence="2 3">
    <name type="scientific">Pholiota conissans</name>
    <dbReference type="NCBI Taxonomy" id="109636"/>
    <lineage>
        <taxon>Eukaryota</taxon>
        <taxon>Fungi</taxon>
        <taxon>Dikarya</taxon>
        <taxon>Basidiomycota</taxon>
        <taxon>Agaricomycotina</taxon>
        <taxon>Agaricomycetes</taxon>
        <taxon>Agaricomycetidae</taxon>
        <taxon>Agaricales</taxon>
        <taxon>Agaricineae</taxon>
        <taxon>Strophariaceae</taxon>
        <taxon>Pholiota</taxon>
    </lineage>
</organism>
<sequence>MPIRLLLIEPHDSCLRISLIDKGEIYAHLANIVKKLPLPISDFRTEQTDKKLVDSTIKSYAKYAILSHKWLRGTPGEITYDHWNRGSFNPDFAGYRKLTSFCRATWNDYGITLAWMDTVCINKDSSSELDESIRSMYAWYERAEICIVYLSETATISEIANDSWFTRGWTLQELLAPNRLKFYNSEWSQLEQEGDNDKCKNSIIKPIELATKISTAQLQDVSSTSFSCRMQWAASRIVTREEDMAYSLMGIFNVSLSIAYGEGAERAFLRLMNTQVGGTNRS</sequence>
<gene>
    <name evidence="2" type="ORF">BDN70DRAFT_820786</name>
</gene>
<dbReference type="Proteomes" id="UP000807469">
    <property type="component" value="Unassembled WGS sequence"/>
</dbReference>
<dbReference type="EMBL" id="MU155825">
    <property type="protein sequence ID" value="KAF9470865.1"/>
    <property type="molecule type" value="Genomic_DNA"/>
</dbReference>
<comment type="caution">
    <text evidence="2">The sequence shown here is derived from an EMBL/GenBank/DDBJ whole genome shotgun (WGS) entry which is preliminary data.</text>
</comment>
<dbReference type="AlphaFoldDB" id="A0A9P5YLL5"/>
<feature type="domain" description="Heterokaryon incompatibility" evidence="1">
    <location>
        <begin position="63"/>
        <end position="154"/>
    </location>
</feature>
<dbReference type="InterPro" id="IPR010730">
    <property type="entry name" value="HET"/>
</dbReference>
<keyword evidence="3" id="KW-1185">Reference proteome</keyword>
<protein>
    <recommendedName>
        <fullName evidence="1">Heterokaryon incompatibility domain-containing protein</fullName>
    </recommendedName>
</protein>
<name>A0A9P5YLL5_9AGAR</name>
<reference evidence="2" key="1">
    <citation type="submission" date="2020-11" db="EMBL/GenBank/DDBJ databases">
        <authorList>
            <consortium name="DOE Joint Genome Institute"/>
            <person name="Ahrendt S."/>
            <person name="Riley R."/>
            <person name="Andreopoulos W."/>
            <person name="Labutti K."/>
            <person name="Pangilinan J."/>
            <person name="Ruiz-Duenas F.J."/>
            <person name="Barrasa J.M."/>
            <person name="Sanchez-Garcia M."/>
            <person name="Camarero S."/>
            <person name="Miyauchi S."/>
            <person name="Serrano A."/>
            <person name="Linde D."/>
            <person name="Babiker R."/>
            <person name="Drula E."/>
            <person name="Ayuso-Fernandez I."/>
            <person name="Pacheco R."/>
            <person name="Padilla G."/>
            <person name="Ferreira P."/>
            <person name="Barriuso J."/>
            <person name="Kellner H."/>
            <person name="Castanera R."/>
            <person name="Alfaro M."/>
            <person name="Ramirez L."/>
            <person name="Pisabarro A.G."/>
            <person name="Kuo A."/>
            <person name="Tritt A."/>
            <person name="Lipzen A."/>
            <person name="He G."/>
            <person name="Yan M."/>
            <person name="Ng V."/>
            <person name="Cullen D."/>
            <person name="Martin F."/>
            <person name="Rosso M.-N."/>
            <person name="Henrissat B."/>
            <person name="Hibbett D."/>
            <person name="Martinez A.T."/>
            <person name="Grigoriev I.V."/>
        </authorList>
    </citation>
    <scope>NUCLEOTIDE SEQUENCE</scope>
    <source>
        <strain evidence="2">CIRM-BRFM 674</strain>
    </source>
</reference>